<name>A0A1E5UXI8_9POAL</name>
<evidence type="ECO:0000256" key="1">
    <source>
        <dbReference type="ARBA" id="ARBA00010617"/>
    </source>
</evidence>
<sequence>MARMADVWGQDCEEFRPERWLDGGGVFRPESPFKYPIFHAGPRTCLGREMAYVQMKSIVACVFQRFTLGFVGGDGTPALVRAVTLRVACRCR</sequence>
<reference evidence="6 7" key="1">
    <citation type="submission" date="2016-09" db="EMBL/GenBank/DDBJ databases">
        <title>The draft genome of Dichanthelium oligosanthes: A C3 panicoid grass species.</title>
        <authorList>
            <person name="Studer A.J."/>
            <person name="Schnable J.C."/>
            <person name="Brutnell T.P."/>
        </authorList>
    </citation>
    <scope>NUCLEOTIDE SEQUENCE [LARGE SCALE GENOMIC DNA]</scope>
    <source>
        <strain evidence="7">cv. Kellogg 1175</strain>
        <tissue evidence="6">Leaf</tissue>
    </source>
</reference>
<keyword evidence="5" id="KW-0349">Heme</keyword>
<keyword evidence="5" id="KW-0503">Monooxygenase</keyword>
<dbReference type="InterPro" id="IPR036396">
    <property type="entry name" value="Cyt_P450_sf"/>
</dbReference>
<dbReference type="SUPFAM" id="SSF48264">
    <property type="entry name" value="Cytochrome P450"/>
    <property type="match status" value="1"/>
</dbReference>
<accession>A0A1E5UXI8</accession>
<evidence type="ECO:0000256" key="5">
    <source>
        <dbReference type="RuleBase" id="RU000461"/>
    </source>
</evidence>
<keyword evidence="3 5" id="KW-0560">Oxidoreductase</keyword>
<protein>
    <submittedName>
        <fullName evidence="6">Uncharacterized protein</fullName>
    </submittedName>
</protein>
<dbReference type="PANTHER" id="PTHR24296">
    <property type="entry name" value="CYTOCHROME P450"/>
    <property type="match status" value="1"/>
</dbReference>
<dbReference type="EMBL" id="LWDX02059789">
    <property type="protein sequence ID" value="OEL17514.1"/>
    <property type="molecule type" value="Genomic_DNA"/>
</dbReference>
<dbReference type="PROSITE" id="PS00086">
    <property type="entry name" value="CYTOCHROME_P450"/>
    <property type="match status" value="1"/>
</dbReference>
<dbReference type="GO" id="GO:0016705">
    <property type="term" value="F:oxidoreductase activity, acting on paired donors, with incorporation or reduction of molecular oxygen"/>
    <property type="evidence" value="ECO:0007669"/>
    <property type="project" value="InterPro"/>
</dbReference>
<proteinExistence type="inferred from homology"/>
<evidence type="ECO:0000313" key="7">
    <source>
        <dbReference type="Proteomes" id="UP000095767"/>
    </source>
</evidence>
<dbReference type="InterPro" id="IPR017972">
    <property type="entry name" value="Cyt_P450_CS"/>
</dbReference>
<dbReference type="GO" id="GO:0004497">
    <property type="term" value="F:monooxygenase activity"/>
    <property type="evidence" value="ECO:0007669"/>
    <property type="project" value="UniProtKB-KW"/>
</dbReference>
<dbReference type="Pfam" id="PF00067">
    <property type="entry name" value="p450"/>
    <property type="match status" value="1"/>
</dbReference>
<gene>
    <name evidence="6" type="ORF">BAE44_0021466</name>
</gene>
<evidence type="ECO:0000313" key="6">
    <source>
        <dbReference type="EMBL" id="OEL17514.1"/>
    </source>
</evidence>
<evidence type="ECO:0000256" key="4">
    <source>
        <dbReference type="ARBA" id="ARBA00023004"/>
    </source>
</evidence>
<organism evidence="6 7">
    <name type="scientific">Dichanthelium oligosanthes</name>
    <dbReference type="NCBI Taxonomy" id="888268"/>
    <lineage>
        <taxon>Eukaryota</taxon>
        <taxon>Viridiplantae</taxon>
        <taxon>Streptophyta</taxon>
        <taxon>Embryophyta</taxon>
        <taxon>Tracheophyta</taxon>
        <taxon>Spermatophyta</taxon>
        <taxon>Magnoliopsida</taxon>
        <taxon>Liliopsida</taxon>
        <taxon>Poales</taxon>
        <taxon>Poaceae</taxon>
        <taxon>PACMAD clade</taxon>
        <taxon>Panicoideae</taxon>
        <taxon>Panicodae</taxon>
        <taxon>Paniceae</taxon>
        <taxon>Dichantheliinae</taxon>
        <taxon>Dichanthelium</taxon>
    </lineage>
</organism>
<dbReference type="Gene3D" id="1.10.630.10">
    <property type="entry name" value="Cytochrome P450"/>
    <property type="match status" value="1"/>
</dbReference>
<comment type="caution">
    <text evidence="6">The sequence shown here is derived from an EMBL/GenBank/DDBJ whole genome shotgun (WGS) entry which is preliminary data.</text>
</comment>
<dbReference type="STRING" id="888268.A0A1E5UXI8"/>
<dbReference type="OrthoDB" id="1470350at2759"/>
<dbReference type="InterPro" id="IPR001128">
    <property type="entry name" value="Cyt_P450"/>
</dbReference>
<dbReference type="GO" id="GO:0005506">
    <property type="term" value="F:iron ion binding"/>
    <property type="evidence" value="ECO:0007669"/>
    <property type="project" value="InterPro"/>
</dbReference>
<keyword evidence="2 5" id="KW-0479">Metal-binding</keyword>
<keyword evidence="4 5" id="KW-0408">Iron</keyword>
<keyword evidence="7" id="KW-1185">Reference proteome</keyword>
<comment type="similarity">
    <text evidence="1 5">Belongs to the cytochrome P450 family.</text>
</comment>
<evidence type="ECO:0000256" key="3">
    <source>
        <dbReference type="ARBA" id="ARBA00023002"/>
    </source>
</evidence>
<evidence type="ECO:0000256" key="2">
    <source>
        <dbReference type="ARBA" id="ARBA00022723"/>
    </source>
</evidence>
<dbReference type="Proteomes" id="UP000095767">
    <property type="component" value="Unassembled WGS sequence"/>
</dbReference>
<dbReference type="GO" id="GO:0006629">
    <property type="term" value="P:lipid metabolic process"/>
    <property type="evidence" value="ECO:0007669"/>
    <property type="project" value="UniProtKB-ARBA"/>
</dbReference>
<dbReference type="GO" id="GO:0020037">
    <property type="term" value="F:heme binding"/>
    <property type="evidence" value="ECO:0007669"/>
    <property type="project" value="InterPro"/>
</dbReference>
<dbReference type="AlphaFoldDB" id="A0A1E5UXI8"/>